<dbReference type="Gene3D" id="2.60.200.20">
    <property type="match status" value="1"/>
</dbReference>
<evidence type="ECO:0000256" key="2">
    <source>
        <dbReference type="SAM" id="MobiDB-lite"/>
    </source>
</evidence>
<feature type="compositionally biased region" description="Low complexity" evidence="2">
    <location>
        <begin position="26"/>
        <end position="42"/>
    </location>
</feature>
<gene>
    <name evidence="4" type="ORF">G7066_13565</name>
</gene>
<dbReference type="CDD" id="cd00060">
    <property type="entry name" value="FHA"/>
    <property type="match status" value="1"/>
</dbReference>
<accession>A0ABX6JYE3</accession>
<feature type="domain" description="FHA" evidence="3">
    <location>
        <begin position="190"/>
        <end position="242"/>
    </location>
</feature>
<keyword evidence="5" id="KW-1185">Reference proteome</keyword>
<evidence type="ECO:0000259" key="3">
    <source>
        <dbReference type="PROSITE" id="PS50006"/>
    </source>
</evidence>
<dbReference type="Proteomes" id="UP000503441">
    <property type="component" value="Chromosome"/>
</dbReference>
<dbReference type="EMBL" id="CP049933">
    <property type="protein sequence ID" value="QIM19344.1"/>
    <property type="molecule type" value="Genomic_DNA"/>
</dbReference>
<feature type="region of interest" description="Disordered" evidence="2">
    <location>
        <begin position="26"/>
        <end position="57"/>
    </location>
</feature>
<name>A0ABX6JYE3_9MICO</name>
<evidence type="ECO:0000313" key="5">
    <source>
        <dbReference type="Proteomes" id="UP000503441"/>
    </source>
</evidence>
<proteinExistence type="predicted"/>
<dbReference type="Pfam" id="PF00498">
    <property type="entry name" value="FHA"/>
    <property type="match status" value="1"/>
</dbReference>
<dbReference type="InterPro" id="IPR008984">
    <property type="entry name" value="SMAD_FHA_dom_sf"/>
</dbReference>
<dbReference type="SUPFAM" id="SSF49879">
    <property type="entry name" value="SMAD/FHA domain"/>
    <property type="match status" value="1"/>
</dbReference>
<reference evidence="4 5" key="1">
    <citation type="submission" date="2020-03" db="EMBL/GenBank/DDBJ databases">
        <title>Leucobacter sp. nov., isolated from beetles.</title>
        <authorList>
            <person name="Hyun D.-W."/>
            <person name="Bae J.-W."/>
        </authorList>
    </citation>
    <scope>NUCLEOTIDE SEQUENCE [LARGE SCALE GENOMIC DNA]</scope>
    <source>
        <strain evidence="4 5">HDW9A</strain>
    </source>
</reference>
<evidence type="ECO:0000313" key="4">
    <source>
        <dbReference type="EMBL" id="QIM19344.1"/>
    </source>
</evidence>
<dbReference type="InterPro" id="IPR000253">
    <property type="entry name" value="FHA_dom"/>
</dbReference>
<dbReference type="PROSITE" id="PS50006">
    <property type="entry name" value="FHA_DOMAIN"/>
    <property type="match status" value="1"/>
</dbReference>
<keyword evidence="1" id="KW-0597">Phosphoprotein</keyword>
<evidence type="ECO:0000256" key="1">
    <source>
        <dbReference type="ARBA" id="ARBA00022553"/>
    </source>
</evidence>
<feature type="compositionally biased region" description="Low complexity" evidence="2">
    <location>
        <begin position="85"/>
        <end position="100"/>
    </location>
</feature>
<organism evidence="4 5">
    <name type="scientific">Leucobacter coleopterorum</name>
    <dbReference type="NCBI Taxonomy" id="2714933"/>
    <lineage>
        <taxon>Bacteria</taxon>
        <taxon>Bacillati</taxon>
        <taxon>Actinomycetota</taxon>
        <taxon>Actinomycetes</taxon>
        <taxon>Micrococcales</taxon>
        <taxon>Microbacteriaceae</taxon>
        <taxon>Leucobacter</taxon>
    </lineage>
</organism>
<protein>
    <submittedName>
        <fullName evidence="4">FHA domain-containing protein</fullName>
    </submittedName>
</protein>
<feature type="compositionally biased region" description="Low complexity" evidence="2">
    <location>
        <begin position="146"/>
        <end position="156"/>
    </location>
</feature>
<feature type="region of interest" description="Disordered" evidence="2">
    <location>
        <begin position="71"/>
        <end position="158"/>
    </location>
</feature>
<sequence length="283" mass="29319">MGARRREVGRELAAGHESAGLVEAAAGGACSSAASAAAAASANPNRFDATGVCGSAGPVGATGSTGSVVGAWAAGPQVPQGHSLPQGQPRPQAQQGQYQPQRPPQLRRRPQRGAETAHPPLVRPNTPSRGPDTGTAPPRGAHGRDLPAGVVPVDAPLAPPPPVRNVEIGEQLLLTFDTGQRAQLPIPVTVNLGRRPDPTEAEDQLLVVQDPESSVSKTHLRLDYRGESVWVTDLGSTNGSEIFDDTGEGTPLSRGVRVRLDDGSRVRIGRRSFTAAIVQGEVS</sequence>